<proteinExistence type="predicted"/>
<protein>
    <submittedName>
        <fullName evidence="2">Uncharacterized protein</fullName>
    </submittedName>
</protein>
<dbReference type="Gramene" id="OBART12G05190.1">
    <property type="protein sequence ID" value="OBART12G05190.1"/>
    <property type="gene ID" value="OBART12G05190"/>
</dbReference>
<reference evidence="2" key="2">
    <citation type="submission" date="2015-03" db="UniProtKB">
        <authorList>
            <consortium name="EnsemblPlants"/>
        </authorList>
    </citation>
    <scope>IDENTIFICATION</scope>
</reference>
<dbReference type="AlphaFoldDB" id="A0A0D3HS73"/>
<evidence type="ECO:0000313" key="3">
    <source>
        <dbReference type="Proteomes" id="UP000026960"/>
    </source>
</evidence>
<keyword evidence="3" id="KW-1185">Reference proteome</keyword>
<dbReference type="PaxDb" id="65489-OBART12G05190.1"/>
<name>A0A0D3HS73_9ORYZ</name>
<evidence type="ECO:0000256" key="1">
    <source>
        <dbReference type="SAM" id="MobiDB-lite"/>
    </source>
</evidence>
<dbReference type="EnsemblPlants" id="OBART12G05190.1">
    <property type="protein sequence ID" value="OBART12G05190.1"/>
    <property type="gene ID" value="OBART12G05190"/>
</dbReference>
<evidence type="ECO:0000313" key="2">
    <source>
        <dbReference type="EnsemblPlants" id="OBART12G05190.1"/>
    </source>
</evidence>
<organism evidence="2">
    <name type="scientific">Oryza barthii</name>
    <dbReference type="NCBI Taxonomy" id="65489"/>
    <lineage>
        <taxon>Eukaryota</taxon>
        <taxon>Viridiplantae</taxon>
        <taxon>Streptophyta</taxon>
        <taxon>Embryophyta</taxon>
        <taxon>Tracheophyta</taxon>
        <taxon>Spermatophyta</taxon>
        <taxon>Magnoliopsida</taxon>
        <taxon>Liliopsida</taxon>
        <taxon>Poales</taxon>
        <taxon>Poaceae</taxon>
        <taxon>BOP clade</taxon>
        <taxon>Oryzoideae</taxon>
        <taxon>Oryzeae</taxon>
        <taxon>Oryzinae</taxon>
        <taxon>Oryza</taxon>
    </lineage>
</organism>
<dbReference type="HOGENOM" id="CLU_2816432_0_0_1"/>
<accession>A0A0D3HS73</accession>
<dbReference type="Proteomes" id="UP000026960">
    <property type="component" value="Chromosome 12"/>
</dbReference>
<sequence length="67" mass="7035">MCRVADLTTATRMGGGSDEGKVTMYPPCAARGRLPRRHGGESRLPDQILGEDSGILPATMTTTTASN</sequence>
<reference evidence="2" key="1">
    <citation type="journal article" date="2009" name="Rice">
        <title>De Novo Next Generation Sequencing of Plant Genomes.</title>
        <authorList>
            <person name="Rounsley S."/>
            <person name="Marri P.R."/>
            <person name="Yu Y."/>
            <person name="He R."/>
            <person name="Sisneros N."/>
            <person name="Goicoechea J.L."/>
            <person name="Lee S.J."/>
            <person name="Angelova A."/>
            <person name="Kudrna D."/>
            <person name="Luo M."/>
            <person name="Affourtit J."/>
            <person name="Desany B."/>
            <person name="Knight J."/>
            <person name="Niazi F."/>
            <person name="Egholm M."/>
            <person name="Wing R.A."/>
        </authorList>
    </citation>
    <scope>NUCLEOTIDE SEQUENCE [LARGE SCALE GENOMIC DNA]</scope>
    <source>
        <strain evidence="2">cv. IRGC 105608</strain>
    </source>
</reference>
<feature type="region of interest" description="Disordered" evidence="1">
    <location>
        <begin position="1"/>
        <end position="67"/>
    </location>
</feature>